<proteinExistence type="predicted"/>
<protein>
    <submittedName>
        <fullName evidence="4">TetR family transcriptional regulator</fullName>
    </submittedName>
</protein>
<dbReference type="GO" id="GO:0003677">
    <property type="term" value="F:DNA binding"/>
    <property type="evidence" value="ECO:0007669"/>
    <property type="project" value="UniProtKB-UniRule"/>
</dbReference>
<dbReference type="Pfam" id="PF00440">
    <property type="entry name" value="TetR_N"/>
    <property type="match status" value="1"/>
</dbReference>
<keyword evidence="5" id="KW-1185">Reference proteome</keyword>
<evidence type="ECO:0000256" key="1">
    <source>
        <dbReference type="ARBA" id="ARBA00023125"/>
    </source>
</evidence>
<keyword evidence="1 2" id="KW-0238">DNA-binding</keyword>
<evidence type="ECO:0000259" key="3">
    <source>
        <dbReference type="PROSITE" id="PS50977"/>
    </source>
</evidence>
<dbReference type="Proteomes" id="UP000214666">
    <property type="component" value="Chromosome"/>
</dbReference>
<dbReference type="InterPro" id="IPR001647">
    <property type="entry name" value="HTH_TetR"/>
</dbReference>
<evidence type="ECO:0000313" key="5">
    <source>
        <dbReference type="Proteomes" id="UP000214666"/>
    </source>
</evidence>
<dbReference type="PROSITE" id="PS50977">
    <property type="entry name" value="HTH_TETR_2"/>
    <property type="match status" value="1"/>
</dbReference>
<sequence length="228" mass="27080">MTDDSKVDNSNAIDKKNETCIKLSMKLAPYVKKHGFQTLRMDEIAKIMDISRATLYKYFSTKEEVMEFVVNNLIEFINDLAMDSLDTDQLYGTRFQQLFEKSVLLAVYVTDILLKEFEHIYPEKYDRLRTALQLREQQLLDFYKEGVQKGVFNEINAKLLILQDEMLRSMLDAKYLMLNHLTIYQVLYDYYQLKKVQLFKPEKIQSVDDALMIPRIEYLTQKISKELY</sequence>
<dbReference type="RefSeq" id="WP_007431292.1">
    <property type="nucleotide sequence ID" value="NZ_CP020028.1"/>
</dbReference>
<gene>
    <name evidence="4" type="ORF">B4V02_08250</name>
</gene>
<reference evidence="4 5" key="1">
    <citation type="submission" date="2017-03" db="EMBL/GenBank/DDBJ databases">
        <title>Complete genome sequence of Paenibacillus Kribbensis producing bioflocculants.</title>
        <authorList>
            <person name="Lee H.-G."/>
            <person name="Oh H.-M."/>
        </authorList>
    </citation>
    <scope>NUCLEOTIDE SEQUENCE [LARGE SCALE GENOMIC DNA]</scope>
    <source>
        <strain evidence="4 5">AM49</strain>
    </source>
</reference>
<name>A0A222WVW0_9BACL</name>
<dbReference type="EMBL" id="CP020028">
    <property type="protein sequence ID" value="ASR49901.1"/>
    <property type="molecule type" value="Genomic_DNA"/>
</dbReference>
<feature type="DNA-binding region" description="H-T-H motif" evidence="2">
    <location>
        <begin position="40"/>
        <end position="59"/>
    </location>
</feature>
<dbReference type="AlphaFoldDB" id="A0A222WVW0"/>
<dbReference type="Gene3D" id="1.10.357.10">
    <property type="entry name" value="Tetracycline Repressor, domain 2"/>
    <property type="match status" value="1"/>
</dbReference>
<organism evidence="4 5">
    <name type="scientific">Paenibacillus kribbensis</name>
    <dbReference type="NCBI Taxonomy" id="172713"/>
    <lineage>
        <taxon>Bacteria</taxon>
        <taxon>Bacillati</taxon>
        <taxon>Bacillota</taxon>
        <taxon>Bacilli</taxon>
        <taxon>Bacillales</taxon>
        <taxon>Paenibacillaceae</taxon>
        <taxon>Paenibacillus</taxon>
    </lineage>
</organism>
<feature type="domain" description="HTH tetR-type" evidence="3">
    <location>
        <begin position="17"/>
        <end position="77"/>
    </location>
</feature>
<dbReference type="KEGG" id="pkb:B4V02_08250"/>
<dbReference type="SUPFAM" id="SSF46689">
    <property type="entry name" value="Homeodomain-like"/>
    <property type="match status" value="1"/>
</dbReference>
<dbReference type="InterPro" id="IPR009057">
    <property type="entry name" value="Homeodomain-like_sf"/>
</dbReference>
<evidence type="ECO:0000313" key="4">
    <source>
        <dbReference type="EMBL" id="ASR49901.1"/>
    </source>
</evidence>
<evidence type="ECO:0000256" key="2">
    <source>
        <dbReference type="PROSITE-ProRule" id="PRU00335"/>
    </source>
</evidence>
<accession>A0A222WVW0</accession>